<feature type="transmembrane region" description="Helical" evidence="1">
    <location>
        <begin position="141"/>
        <end position="163"/>
    </location>
</feature>
<keyword evidence="1" id="KW-0472">Membrane</keyword>
<sequence>MRAIVFYNYFEPYTLNQFSQMNEFKITGGGYIGNAKATWPLATLNVTANMLSINLGFAGQVFFNAGDITSIEPASGLSGSGIRINHTVSSYPQKIVFITSTPYNNIIENIKATGLFNKEVVHDQSVQYQVKKLQEQGRFPIKTAAIIVFIVGWNVPILIGFINNNIDGFFDYAPVSLSFAFLFIVLTLFVEPFRLWVLKENRDIKDLRTTFYFLLIIVSAIFAFSLVFKHLPPAHR</sequence>
<evidence type="ECO:0000313" key="2">
    <source>
        <dbReference type="EMBL" id="AYL96970.1"/>
    </source>
</evidence>
<dbReference type="Proteomes" id="UP000270046">
    <property type="component" value="Chromosome"/>
</dbReference>
<dbReference type="AlphaFoldDB" id="A0A494VU29"/>
<feature type="transmembrane region" description="Helical" evidence="1">
    <location>
        <begin position="211"/>
        <end position="228"/>
    </location>
</feature>
<protein>
    <submittedName>
        <fullName evidence="2">Uncharacterized protein</fullName>
    </submittedName>
</protein>
<keyword evidence="1" id="KW-0812">Transmembrane</keyword>
<keyword evidence="1" id="KW-1133">Transmembrane helix</keyword>
<reference evidence="2 3" key="1">
    <citation type="submission" date="2018-10" db="EMBL/GenBank/DDBJ databases">
        <title>Genome sequencing of Mucilaginibacter sp. HYN0043.</title>
        <authorList>
            <person name="Kim M."/>
            <person name="Yi H."/>
        </authorList>
    </citation>
    <scope>NUCLEOTIDE SEQUENCE [LARGE SCALE GENOMIC DNA]</scope>
    <source>
        <strain evidence="2 3">HYN0043</strain>
    </source>
</reference>
<proteinExistence type="predicted"/>
<gene>
    <name evidence="2" type="ORF">HYN43_017385</name>
</gene>
<dbReference type="KEGG" id="muh:HYN43_017385"/>
<keyword evidence="3" id="KW-1185">Reference proteome</keyword>
<evidence type="ECO:0000256" key="1">
    <source>
        <dbReference type="SAM" id="Phobius"/>
    </source>
</evidence>
<organism evidence="2 3">
    <name type="scientific">Mucilaginibacter celer</name>
    <dbReference type="NCBI Taxonomy" id="2305508"/>
    <lineage>
        <taxon>Bacteria</taxon>
        <taxon>Pseudomonadati</taxon>
        <taxon>Bacteroidota</taxon>
        <taxon>Sphingobacteriia</taxon>
        <taxon>Sphingobacteriales</taxon>
        <taxon>Sphingobacteriaceae</taxon>
        <taxon>Mucilaginibacter</taxon>
    </lineage>
</organism>
<accession>A0A494VU29</accession>
<evidence type="ECO:0000313" key="3">
    <source>
        <dbReference type="Proteomes" id="UP000270046"/>
    </source>
</evidence>
<dbReference type="EMBL" id="CP032869">
    <property type="protein sequence ID" value="AYL96970.1"/>
    <property type="molecule type" value="Genomic_DNA"/>
</dbReference>
<name>A0A494VU29_9SPHI</name>
<dbReference type="OrthoDB" id="1253105at2"/>
<feature type="transmembrane region" description="Helical" evidence="1">
    <location>
        <begin position="169"/>
        <end position="190"/>
    </location>
</feature>